<name>A0A366X748_9RHOB</name>
<keyword evidence="3" id="KW-0677">Repeat</keyword>
<reference evidence="7 8" key="1">
    <citation type="submission" date="2018-07" db="EMBL/GenBank/DDBJ databases">
        <title>Modular assembly of carbohydrate-degrading microbial communities in the ocean.</title>
        <authorList>
            <person name="Enke T.N."/>
            <person name="Datta M.S."/>
            <person name="Schwartzman J.A."/>
            <person name="Cermak N."/>
            <person name="Schmitz D.A."/>
            <person name="Barrere J."/>
            <person name="Cordero O.X."/>
        </authorList>
    </citation>
    <scope>NUCLEOTIDE SEQUENCE [LARGE SCALE GENOMIC DNA]</scope>
    <source>
        <strain evidence="7 8">C3M10</strain>
    </source>
</reference>
<dbReference type="SUPFAM" id="SSF54862">
    <property type="entry name" value="4Fe-4S ferredoxins"/>
    <property type="match status" value="1"/>
</dbReference>
<dbReference type="InterPro" id="IPR050572">
    <property type="entry name" value="Fe-S_Ferredoxin"/>
</dbReference>
<keyword evidence="5" id="KW-0411">Iron-sulfur</keyword>
<dbReference type="AlphaFoldDB" id="A0A366X748"/>
<gene>
    <name evidence="7" type="ORF">DS909_05750</name>
</gene>
<keyword evidence="1" id="KW-0004">4Fe-4S</keyword>
<evidence type="ECO:0000256" key="5">
    <source>
        <dbReference type="ARBA" id="ARBA00023014"/>
    </source>
</evidence>
<dbReference type="InterPro" id="IPR017896">
    <property type="entry name" value="4Fe4S_Fe-S-bd"/>
</dbReference>
<dbReference type="Pfam" id="PF12838">
    <property type="entry name" value="Fer4_7"/>
    <property type="match status" value="1"/>
</dbReference>
<proteinExistence type="predicted"/>
<dbReference type="Gene3D" id="3.30.70.20">
    <property type="match status" value="2"/>
</dbReference>
<evidence type="ECO:0000256" key="4">
    <source>
        <dbReference type="ARBA" id="ARBA00023004"/>
    </source>
</evidence>
<dbReference type="GO" id="GO:0046872">
    <property type="term" value="F:metal ion binding"/>
    <property type="evidence" value="ECO:0007669"/>
    <property type="project" value="UniProtKB-KW"/>
</dbReference>
<evidence type="ECO:0000256" key="1">
    <source>
        <dbReference type="ARBA" id="ARBA00022485"/>
    </source>
</evidence>
<dbReference type="PANTHER" id="PTHR43687:SF1">
    <property type="entry name" value="FERREDOXIN III"/>
    <property type="match status" value="1"/>
</dbReference>
<accession>A0A366X748</accession>
<evidence type="ECO:0000313" key="8">
    <source>
        <dbReference type="Proteomes" id="UP000252706"/>
    </source>
</evidence>
<evidence type="ECO:0000259" key="6">
    <source>
        <dbReference type="PROSITE" id="PS51379"/>
    </source>
</evidence>
<feature type="domain" description="4Fe-4S ferredoxin-type" evidence="6">
    <location>
        <begin position="121"/>
        <end position="150"/>
    </location>
</feature>
<dbReference type="InterPro" id="IPR004496">
    <property type="entry name" value="NapF"/>
</dbReference>
<feature type="domain" description="4Fe-4S ferredoxin-type" evidence="6">
    <location>
        <begin position="48"/>
        <end position="79"/>
    </location>
</feature>
<keyword evidence="4" id="KW-0408">Iron</keyword>
<dbReference type="PANTHER" id="PTHR43687">
    <property type="entry name" value="ADENYLYLSULFATE REDUCTASE, BETA SUBUNIT"/>
    <property type="match status" value="1"/>
</dbReference>
<dbReference type="Pfam" id="PF13187">
    <property type="entry name" value="Fer4_9"/>
    <property type="match status" value="1"/>
</dbReference>
<dbReference type="EMBL" id="QOCE01000013">
    <property type="protein sequence ID" value="RBW58466.1"/>
    <property type="molecule type" value="Genomic_DNA"/>
</dbReference>
<dbReference type="GO" id="GO:0051539">
    <property type="term" value="F:4 iron, 4 sulfur cluster binding"/>
    <property type="evidence" value="ECO:0007669"/>
    <property type="project" value="UniProtKB-KW"/>
</dbReference>
<keyword evidence="2" id="KW-0479">Metal-binding</keyword>
<evidence type="ECO:0000256" key="2">
    <source>
        <dbReference type="ARBA" id="ARBA00022723"/>
    </source>
</evidence>
<sequence>MLRDAKIQKVGNVRPPHASEQAIRSHCTGCKDCISACPEAILVAGRGNTPFVDFNEGGCSFCGVCAEVCKEDIFDLEAAPWQHVALIGEGCFLNLGVACQSCTDACDTGALTFNFRHGPVGSIQANATSCTGCGACLSICPTKAIDLVPEKALAHV</sequence>
<dbReference type="CDD" id="cd10564">
    <property type="entry name" value="NapF_like"/>
    <property type="match status" value="1"/>
</dbReference>
<dbReference type="PROSITE" id="PS00198">
    <property type="entry name" value="4FE4S_FER_1"/>
    <property type="match status" value="1"/>
</dbReference>
<evidence type="ECO:0000313" key="7">
    <source>
        <dbReference type="EMBL" id="RBW58466.1"/>
    </source>
</evidence>
<dbReference type="OrthoDB" id="9800445at2"/>
<dbReference type="Proteomes" id="UP000252706">
    <property type="component" value="Unassembled WGS sequence"/>
</dbReference>
<dbReference type="RefSeq" id="WP_113822504.1">
    <property type="nucleotide sequence ID" value="NZ_QOCE01000013.1"/>
</dbReference>
<protein>
    <submittedName>
        <fullName evidence="7">Ferredoxin-type protein NapF</fullName>
    </submittedName>
</protein>
<evidence type="ECO:0000256" key="3">
    <source>
        <dbReference type="ARBA" id="ARBA00022737"/>
    </source>
</evidence>
<comment type="caution">
    <text evidence="7">The sequence shown here is derived from an EMBL/GenBank/DDBJ whole genome shotgun (WGS) entry which is preliminary data.</text>
</comment>
<organism evidence="7 8">
    <name type="scientific">Phaeobacter gallaeciensis</name>
    <dbReference type="NCBI Taxonomy" id="60890"/>
    <lineage>
        <taxon>Bacteria</taxon>
        <taxon>Pseudomonadati</taxon>
        <taxon>Pseudomonadota</taxon>
        <taxon>Alphaproteobacteria</taxon>
        <taxon>Rhodobacterales</taxon>
        <taxon>Roseobacteraceae</taxon>
        <taxon>Phaeobacter</taxon>
    </lineage>
</organism>
<dbReference type="InterPro" id="IPR017900">
    <property type="entry name" value="4Fe4S_Fe_S_CS"/>
</dbReference>
<dbReference type="PROSITE" id="PS51379">
    <property type="entry name" value="4FE4S_FER_2"/>
    <property type="match status" value="3"/>
</dbReference>
<feature type="domain" description="4Fe-4S ferredoxin-type" evidence="6">
    <location>
        <begin position="18"/>
        <end position="47"/>
    </location>
</feature>